<dbReference type="EMBL" id="AP023354">
    <property type="protein sequence ID" value="BCJ28382.1"/>
    <property type="molecule type" value="Genomic_DNA"/>
</dbReference>
<evidence type="ECO:0000313" key="1">
    <source>
        <dbReference type="EMBL" id="BCJ28382.1"/>
    </source>
</evidence>
<protein>
    <recommendedName>
        <fullName evidence="3">DUF1877 family protein</fullName>
    </recommendedName>
</protein>
<dbReference type="Pfam" id="PF08974">
    <property type="entry name" value="DUF1877"/>
    <property type="match status" value="1"/>
</dbReference>
<accession>A0A810L151</accession>
<dbReference type="SUPFAM" id="SSF111069">
    <property type="entry name" value="Hypothetical protein yfbM"/>
    <property type="match status" value="1"/>
</dbReference>
<dbReference type="Gene3D" id="3.40.1760.10">
    <property type="entry name" value="YfbM-like super family"/>
    <property type="match status" value="1"/>
</dbReference>
<dbReference type="RefSeq" id="WP_157034765.1">
    <property type="nucleotide sequence ID" value="NZ_AP023354.1"/>
</dbReference>
<name>A0A810L151_9ACTN</name>
<dbReference type="OrthoDB" id="5354816at2"/>
<reference evidence="1" key="1">
    <citation type="submission" date="2020-08" db="EMBL/GenBank/DDBJ databases">
        <title>Whole genome shotgun sequence of Actinocatenispora sera NBRC 101916.</title>
        <authorList>
            <person name="Komaki H."/>
            <person name="Tamura T."/>
        </authorList>
    </citation>
    <scope>NUCLEOTIDE SEQUENCE</scope>
    <source>
        <strain evidence="1">NBRC 101916</strain>
    </source>
</reference>
<dbReference type="KEGG" id="aser:Asera_24900"/>
<dbReference type="AlphaFoldDB" id="A0A810L151"/>
<evidence type="ECO:0008006" key="3">
    <source>
        <dbReference type="Google" id="ProtNLM"/>
    </source>
</evidence>
<proteinExistence type="predicted"/>
<sequence>MSVTIWFTQVTPEQLATARDDPEWAWEQDWGDDVPDADVDRSWPGLEFLFGRAGVGIDILGAGGEPVDDDGTLFAWEPDEVEHVAKTLRDTTWEQLAAHYDPAELSRREIDPGRHLWAADDLEQLRWGYQALTGFFATVSAARAPALMFFSF</sequence>
<organism evidence="1 2">
    <name type="scientific">Actinocatenispora sera</name>
    <dbReference type="NCBI Taxonomy" id="390989"/>
    <lineage>
        <taxon>Bacteria</taxon>
        <taxon>Bacillati</taxon>
        <taxon>Actinomycetota</taxon>
        <taxon>Actinomycetes</taxon>
        <taxon>Micromonosporales</taxon>
        <taxon>Micromonosporaceae</taxon>
        <taxon>Actinocatenispora</taxon>
    </lineage>
</organism>
<dbReference type="InterPro" id="IPR015068">
    <property type="entry name" value="DUF1877"/>
</dbReference>
<gene>
    <name evidence="1" type="ORF">Asera_24900</name>
</gene>
<dbReference type="Proteomes" id="UP000680750">
    <property type="component" value="Chromosome"/>
</dbReference>
<dbReference type="InterPro" id="IPR035944">
    <property type="entry name" value="YfbM-like_sf"/>
</dbReference>
<evidence type="ECO:0000313" key="2">
    <source>
        <dbReference type="Proteomes" id="UP000680750"/>
    </source>
</evidence>
<keyword evidence="2" id="KW-1185">Reference proteome</keyword>